<dbReference type="PANTHER" id="PTHR16165:SF9">
    <property type="entry name" value="NXPE FAMILY MEMBER 3"/>
    <property type="match status" value="1"/>
</dbReference>
<dbReference type="GO" id="GO:0007399">
    <property type="term" value="P:nervous system development"/>
    <property type="evidence" value="ECO:0007669"/>
    <property type="project" value="UniProtKB-ARBA"/>
</dbReference>
<evidence type="ECO:0000256" key="1">
    <source>
        <dbReference type="ARBA" id="ARBA00005431"/>
    </source>
</evidence>
<dbReference type="EMBL" id="JAFBMS010000009">
    <property type="protein sequence ID" value="KAG9349631.1"/>
    <property type="molecule type" value="Genomic_DNA"/>
</dbReference>
<dbReference type="InterPro" id="IPR057106">
    <property type="entry name" value="NXPE4_C"/>
</dbReference>
<protein>
    <recommendedName>
        <fullName evidence="2">NXPE C-terminal domain-containing protein</fullName>
    </recommendedName>
</protein>
<reference evidence="3" key="1">
    <citation type="thesis" date="2021" institute="BYU ScholarsArchive" country="Provo, UT, USA">
        <title>Applications of and Algorithms for Genome Assembly and Genomic Analyses with an Emphasis on Marine Teleosts.</title>
        <authorList>
            <person name="Pickett B.D."/>
        </authorList>
    </citation>
    <scope>NUCLEOTIDE SEQUENCE</scope>
    <source>
        <strain evidence="3">HI-2016</strain>
    </source>
</reference>
<dbReference type="PANTHER" id="PTHR16165">
    <property type="entry name" value="NXPE FAMILY MEMBER"/>
    <property type="match status" value="1"/>
</dbReference>
<keyword evidence="4" id="KW-1185">Reference proteome</keyword>
<evidence type="ECO:0000313" key="3">
    <source>
        <dbReference type="EMBL" id="KAG9349631.1"/>
    </source>
</evidence>
<proteinExistence type="inferred from homology"/>
<dbReference type="InterPro" id="IPR026845">
    <property type="entry name" value="NXPH/NXPE"/>
</dbReference>
<dbReference type="Proteomes" id="UP000824540">
    <property type="component" value="Unassembled WGS sequence"/>
</dbReference>
<organism evidence="3 4">
    <name type="scientific">Albula glossodonta</name>
    <name type="common">roundjaw bonefish</name>
    <dbReference type="NCBI Taxonomy" id="121402"/>
    <lineage>
        <taxon>Eukaryota</taxon>
        <taxon>Metazoa</taxon>
        <taxon>Chordata</taxon>
        <taxon>Craniata</taxon>
        <taxon>Vertebrata</taxon>
        <taxon>Euteleostomi</taxon>
        <taxon>Actinopterygii</taxon>
        <taxon>Neopterygii</taxon>
        <taxon>Teleostei</taxon>
        <taxon>Albuliformes</taxon>
        <taxon>Albulidae</taxon>
        <taxon>Albula</taxon>
    </lineage>
</organism>
<dbReference type="AlphaFoldDB" id="A0A8T2PEL3"/>
<evidence type="ECO:0000313" key="4">
    <source>
        <dbReference type="Proteomes" id="UP000824540"/>
    </source>
</evidence>
<evidence type="ECO:0000259" key="2">
    <source>
        <dbReference type="Pfam" id="PF24536"/>
    </source>
</evidence>
<dbReference type="Pfam" id="PF24536">
    <property type="entry name" value="NXPE4_C"/>
    <property type="match status" value="1"/>
</dbReference>
<dbReference type="InterPro" id="IPR014756">
    <property type="entry name" value="Ig_E-set"/>
</dbReference>
<gene>
    <name evidence="3" type="ORF">JZ751_028079</name>
</gene>
<sequence length="580" mass="65892">MWGNLSKYSPLFLLLALSGLILLLRNIQTLEMLPLVFPTLSQQKFNCQTVLALHQLQSRLDSAFRSVGPLLVDRNQTYCGLLGPDLTADEAAEERHLLESIAWPEPRLYAAPLHQSSDPSRSFFVILSSGGEWRVGGQLEALVHMHDFHGRPKRHGGDFLLARLWSPELRAGVAGRVVDHQNGFYSVLFWLPWAGPAQVDVTMVHSSEAVQVLRRLREERPDRVYFKSLFRSGYFSETTVCNLCLPGSHPLCNYTDRHTGEPWFCYKPKLLECDTRINHAKGGYLKNLLTSQEELLFQSDINIKVPIQVSGSDRVIVLPERREKVYLEKTVNADAAMFRPSGFYYQDAWHALGGLSVQQFNETSAITECLQGKVVHMYGDSTARQWFEYLNTFVPDLKEFNLGSPKNVGPYLSVDSEHNILLKYRCHGPPIRFSTVAASELRYVANELAGLPGGPDTVILVTVWSHFSTFPVEVYIRRLRNIRRAILQLLDRAPKTLVFIRTANLQALDPEVSLFNSDWFSLQLDTVLRAMFKGLPVILVDAWEMTLAHSLPHELHPQPIIVKNMINVFLSHICPDRKKH</sequence>
<accession>A0A8T2PEL3</accession>
<feature type="domain" description="NXPE C-terminal" evidence="2">
    <location>
        <begin position="349"/>
        <end position="574"/>
    </location>
</feature>
<dbReference type="Pfam" id="PF06312">
    <property type="entry name" value="Neurexophilin"/>
    <property type="match status" value="1"/>
</dbReference>
<dbReference type="OrthoDB" id="5950832at2759"/>
<dbReference type="SUPFAM" id="SSF81296">
    <property type="entry name" value="E set domains"/>
    <property type="match status" value="1"/>
</dbReference>
<comment type="similarity">
    <text evidence="1">Belongs to the NXPE family.</text>
</comment>
<name>A0A8T2PEL3_9TELE</name>
<comment type="caution">
    <text evidence="3">The sequence shown here is derived from an EMBL/GenBank/DDBJ whole genome shotgun (WGS) entry which is preliminary data.</text>
</comment>